<dbReference type="PANTHER" id="PTHR40593">
    <property type="entry name" value="PENICILLIN-BINDING PROTEIN ACTIVATOR LPOB"/>
    <property type="match status" value="1"/>
</dbReference>
<keyword evidence="1" id="KW-0472">Membrane</keyword>
<protein>
    <recommendedName>
        <fullName evidence="4">Penicillin-binding protein activator LpoB</fullName>
    </recommendedName>
</protein>
<dbReference type="GO" id="GO:0009252">
    <property type="term" value="P:peptidoglycan biosynthetic process"/>
    <property type="evidence" value="ECO:0007669"/>
    <property type="project" value="TreeGrafter"/>
</dbReference>
<gene>
    <name evidence="2" type="ORF">D9V64_01815</name>
</gene>
<dbReference type="EMBL" id="CP034885">
    <property type="protein sequence ID" value="QCI18894.1"/>
    <property type="molecule type" value="Genomic_DNA"/>
</dbReference>
<sequence>MNKYIFLKGNNLNKNIIFFLIILLYINSCSFLKQNKSYLKKNNNSEKNKNLIFLNFDNAIENIILEMSHDQNIFFSKKILLYINILKNESNIFLENKKLTNSIREKIKKINKITIINSNQIKKTKKELGLSENNKFLNTSTAILIARKNNATYYLDSKIIKNNKLLILEVKLIFVKTGEIIFHKIKKFFIL</sequence>
<evidence type="ECO:0000313" key="2">
    <source>
        <dbReference type="EMBL" id="QCI18894.1"/>
    </source>
</evidence>
<accession>A0A4D6XWD2</accession>
<dbReference type="GO" id="GO:0031241">
    <property type="term" value="C:periplasmic side of cell outer membrane"/>
    <property type="evidence" value="ECO:0007669"/>
    <property type="project" value="TreeGrafter"/>
</dbReference>
<dbReference type="AlphaFoldDB" id="A0A4D6XWD2"/>
<dbReference type="InterPro" id="IPR014094">
    <property type="entry name" value="LpoB"/>
</dbReference>
<dbReference type="Gene3D" id="3.40.50.10610">
    <property type="entry name" value="ABC-type transport auxiliary lipoprotein component"/>
    <property type="match status" value="1"/>
</dbReference>
<dbReference type="GO" id="GO:0030234">
    <property type="term" value="F:enzyme regulator activity"/>
    <property type="evidence" value="ECO:0007669"/>
    <property type="project" value="TreeGrafter"/>
</dbReference>
<reference evidence="2 3" key="2">
    <citation type="submission" date="2019-05" db="EMBL/GenBank/DDBJ databases">
        <title>Genome evolution of the obligate endosymbiont Buchnera aphidicola.</title>
        <authorList>
            <person name="Moran N.A."/>
        </authorList>
    </citation>
    <scope>NUCLEOTIDE SEQUENCE [LARGE SCALE GENOMIC DNA]</scope>
    <source>
        <strain evidence="2 3">Ane</strain>
    </source>
</reference>
<proteinExistence type="predicted"/>
<dbReference type="Pfam" id="PF13036">
    <property type="entry name" value="LpoB"/>
    <property type="match status" value="1"/>
</dbReference>
<dbReference type="OrthoDB" id="6554269at2"/>
<evidence type="ECO:0000256" key="1">
    <source>
        <dbReference type="SAM" id="Phobius"/>
    </source>
</evidence>
<feature type="transmembrane region" description="Helical" evidence="1">
    <location>
        <begin position="12"/>
        <end position="32"/>
    </location>
</feature>
<organism evidence="2 3">
    <name type="scientific">Buchnera aphidicola</name>
    <name type="common">Aphis nerii</name>
    <dbReference type="NCBI Taxonomy" id="1241835"/>
    <lineage>
        <taxon>Bacteria</taxon>
        <taxon>Pseudomonadati</taxon>
        <taxon>Pseudomonadota</taxon>
        <taxon>Gammaproteobacteria</taxon>
        <taxon>Enterobacterales</taxon>
        <taxon>Erwiniaceae</taxon>
        <taxon>Buchnera</taxon>
    </lineage>
</organism>
<dbReference type="Proteomes" id="UP000298791">
    <property type="component" value="Chromosome"/>
</dbReference>
<keyword evidence="1" id="KW-0812">Transmembrane</keyword>
<reference evidence="2 3" key="1">
    <citation type="submission" date="2018-12" db="EMBL/GenBank/DDBJ databases">
        <authorList>
            <person name="Chong R.A."/>
        </authorList>
    </citation>
    <scope>NUCLEOTIDE SEQUENCE [LARGE SCALE GENOMIC DNA]</scope>
    <source>
        <strain evidence="2 3">Ane</strain>
    </source>
</reference>
<evidence type="ECO:0008006" key="4">
    <source>
        <dbReference type="Google" id="ProtNLM"/>
    </source>
</evidence>
<evidence type="ECO:0000313" key="3">
    <source>
        <dbReference type="Proteomes" id="UP000298791"/>
    </source>
</evidence>
<dbReference type="PANTHER" id="PTHR40593:SF1">
    <property type="entry name" value="PENICILLIN-BINDING PROTEIN ACTIVATOR LPOB"/>
    <property type="match status" value="1"/>
</dbReference>
<keyword evidence="1" id="KW-1133">Transmembrane helix</keyword>
<name>A0A4D6XWD2_9GAMM</name>